<evidence type="ECO:0000256" key="3">
    <source>
        <dbReference type="SAM" id="Phobius"/>
    </source>
</evidence>
<feature type="domain" description="RING-type" evidence="4">
    <location>
        <begin position="290"/>
        <end position="331"/>
    </location>
</feature>
<proteinExistence type="predicted"/>
<evidence type="ECO:0000256" key="2">
    <source>
        <dbReference type="SAM" id="MobiDB-lite"/>
    </source>
</evidence>
<dbReference type="Proteomes" id="UP000250235">
    <property type="component" value="Unassembled WGS sequence"/>
</dbReference>
<dbReference type="Pfam" id="PF13639">
    <property type="entry name" value="zf-RING_2"/>
    <property type="match status" value="1"/>
</dbReference>
<sequence>MNSRYFLTADSPCNIGNSVSVASVQQTEAERDNPRIRRRASRSTSSAPPMLIKLAMKISRARWYSYLRRVFHYQNGSGSELGPDPFNSWRWMLLELVCLVVQISVTVYTLIVSKGENPVWPMRIWVLGYALGCVISIVLLQWRYRVVFTSQGDPNSNLSDVEQHRSSDESRNLQRFRTWVELVFAIWFVMGNIWVFDSRFGSYHGAPKLHVLCVSLLAWNAVSYSFPFLLFVLLCCCVPFLSGLLGYNINTASLDRGATDDHIAALPCWKYKEDGAGCDLELGDEYDRECCICLAKYVEKEEMRELPCNHIFHRRCVDQWLKIISSCPLCKQHIK</sequence>
<dbReference type="EMBL" id="KV003914">
    <property type="protein sequence ID" value="KZV36218.1"/>
    <property type="molecule type" value="Genomic_DNA"/>
</dbReference>
<keyword evidence="6" id="KW-1185">Reference proteome</keyword>
<keyword evidence="1" id="KW-0863">Zinc-finger</keyword>
<dbReference type="AlphaFoldDB" id="A0A2Z7BRG2"/>
<dbReference type="PANTHER" id="PTHR46225:SF1">
    <property type="entry name" value="RING_U-BOX SUPERFAMILY PROTEIN"/>
    <property type="match status" value="1"/>
</dbReference>
<keyword evidence="1" id="KW-0479">Metal-binding</keyword>
<dbReference type="PROSITE" id="PS50089">
    <property type="entry name" value="ZF_RING_2"/>
    <property type="match status" value="1"/>
</dbReference>
<evidence type="ECO:0000313" key="6">
    <source>
        <dbReference type="Proteomes" id="UP000250235"/>
    </source>
</evidence>
<keyword evidence="1" id="KW-0862">Zinc</keyword>
<feature type="region of interest" description="Disordered" evidence="2">
    <location>
        <begin position="24"/>
        <end position="44"/>
    </location>
</feature>
<gene>
    <name evidence="5" type="ORF">F511_14236</name>
</gene>
<dbReference type="Gene3D" id="3.30.40.10">
    <property type="entry name" value="Zinc/RING finger domain, C3HC4 (zinc finger)"/>
    <property type="match status" value="1"/>
</dbReference>
<dbReference type="InterPro" id="IPR013083">
    <property type="entry name" value="Znf_RING/FYVE/PHD"/>
</dbReference>
<evidence type="ECO:0000313" key="5">
    <source>
        <dbReference type="EMBL" id="KZV36218.1"/>
    </source>
</evidence>
<protein>
    <recommendedName>
        <fullName evidence="4">RING-type domain-containing protein</fullName>
    </recommendedName>
</protein>
<feature type="transmembrane region" description="Helical" evidence="3">
    <location>
        <begin position="124"/>
        <end position="144"/>
    </location>
</feature>
<keyword evidence="3" id="KW-0812">Transmembrane</keyword>
<feature type="transmembrane region" description="Helical" evidence="3">
    <location>
        <begin position="228"/>
        <end position="247"/>
    </location>
</feature>
<name>A0A2Z7BRG2_9LAMI</name>
<keyword evidence="3" id="KW-1133">Transmembrane helix</keyword>
<feature type="transmembrane region" description="Helical" evidence="3">
    <location>
        <begin position="91"/>
        <end position="112"/>
    </location>
</feature>
<dbReference type="GO" id="GO:0008270">
    <property type="term" value="F:zinc ion binding"/>
    <property type="evidence" value="ECO:0007669"/>
    <property type="project" value="UniProtKB-KW"/>
</dbReference>
<keyword evidence="3" id="KW-0472">Membrane</keyword>
<dbReference type="OrthoDB" id="8062037at2759"/>
<evidence type="ECO:0000256" key="1">
    <source>
        <dbReference type="PROSITE-ProRule" id="PRU00175"/>
    </source>
</evidence>
<organism evidence="5 6">
    <name type="scientific">Dorcoceras hygrometricum</name>
    <dbReference type="NCBI Taxonomy" id="472368"/>
    <lineage>
        <taxon>Eukaryota</taxon>
        <taxon>Viridiplantae</taxon>
        <taxon>Streptophyta</taxon>
        <taxon>Embryophyta</taxon>
        <taxon>Tracheophyta</taxon>
        <taxon>Spermatophyta</taxon>
        <taxon>Magnoliopsida</taxon>
        <taxon>eudicotyledons</taxon>
        <taxon>Gunneridae</taxon>
        <taxon>Pentapetalae</taxon>
        <taxon>asterids</taxon>
        <taxon>lamiids</taxon>
        <taxon>Lamiales</taxon>
        <taxon>Gesneriaceae</taxon>
        <taxon>Didymocarpoideae</taxon>
        <taxon>Trichosporeae</taxon>
        <taxon>Loxocarpinae</taxon>
        <taxon>Dorcoceras</taxon>
    </lineage>
</organism>
<dbReference type="PANTHER" id="PTHR46225">
    <property type="entry name" value="C3H4 TYPE ZINC FINGER PROTEIN"/>
    <property type="match status" value="1"/>
</dbReference>
<feature type="transmembrane region" description="Helical" evidence="3">
    <location>
        <begin position="176"/>
        <end position="196"/>
    </location>
</feature>
<dbReference type="InterPro" id="IPR001841">
    <property type="entry name" value="Znf_RING"/>
</dbReference>
<dbReference type="SMART" id="SM00184">
    <property type="entry name" value="RING"/>
    <property type="match status" value="1"/>
</dbReference>
<accession>A0A2Z7BRG2</accession>
<evidence type="ECO:0000259" key="4">
    <source>
        <dbReference type="PROSITE" id="PS50089"/>
    </source>
</evidence>
<reference evidence="5 6" key="1">
    <citation type="journal article" date="2015" name="Proc. Natl. Acad. Sci. U.S.A.">
        <title>The resurrection genome of Boea hygrometrica: A blueprint for survival of dehydration.</title>
        <authorList>
            <person name="Xiao L."/>
            <person name="Yang G."/>
            <person name="Zhang L."/>
            <person name="Yang X."/>
            <person name="Zhao S."/>
            <person name="Ji Z."/>
            <person name="Zhou Q."/>
            <person name="Hu M."/>
            <person name="Wang Y."/>
            <person name="Chen M."/>
            <person name="Xu Y."/>
            <person name="Jin H."/>
            <person name="Xiao X."/>
            <person name="Hu G."/>
            <person name="Bao F."/>
            <person name="Hu Y."/>
            <person name="Wan P."/>
            <person name="Li L."/>
            <person name="Deng X."/>
            <person name="Kuang T."/>
            <person name="Xiang C."/>
            <person name="Zhu J.K."/>
            <person name="Oliver M.J."/>
            <person name="He Y."/>
        </authorList>
    </citation>
    <scope>NUCLEOTIDE SEQUENCE [LARGE SCALE GENOMIC DNA]</scope>
    <source>
        <strain evidence="6">cv. XS01</strain>
    </source>
</reference>
<dbReference type="SUPFAM" id="SSF57850">
    <property type="entry name" value="RING/U-box"/>
    <property type="match status" value="1"/>
</dbReference>